<keyword evidence="2" id="KW-0472">Membrane</keyword>
<dbReference type="PANTHER" id="PTHR33700">
    <property type="entry name" value="MYB-LIKE PROTEIN X"/>
    <property type="match status" value="1"/>
</dbReference>
<feature type="transmembrane region" description="Helical" evidence="2">
    <location>
        <begin position="20"/>
        <end position="37"/>
    </location>
</feature>
<evidence type="ECO:0000313" key="3">
    <source>
        <dbReference type="EMBL" id="KAF3320483.1"/>
    </source>
</evidence>
<sequence length="322" mass="35685">MLRPVSSRNNRSKGFKVKDALQLFLLLAVTVWLLYQVKHSYYEKKSYDGNKENSLSSIKDELSNTPGEELIRFGRKDLADTEIKQKSKKNKRKVTKISERDTNLDETYGDEEIAEIIEEAEAEETDDSEKGEIEKDGRDADAEETSLLEDEEIGKDKVREARERTFHQDNVASAVAHDVNMTSWHEDYLESKERNLTNVTANNESSVPSLMIGNGLENRTDSGTGTGTGSLTGLKDKPVSVNLTNGIVVTLNETGTISSTPDLNLNVEEKDSKVNPTMVNRTHEAGTTGTSVSLDPVSKVNEREDDSHIKFTGSNGGDVVLE</sequence>
<evidence type="ECO:0000313" key="4">
    <source>
        <dbReference type="Proteomes" id="UP000623129"/>
    </source>
</evidence>
<dbReference type="EMBL" id="SWLB01000029">
    <property type="protein sequence ID" value="KAF3320483.1"/>
    <property type="molecule type" value="Genomic_DNA"/>
</dbReference>
<feature type="compositionally biased region" description="Basic and acidic residues" evidence="1">
    <location>
        <begin position="300"/>
        <end position="309"/>
    </location>
</feature>
<organism evidence="3 4">
    <name type="scientific">Carex littledalei</name>
    <dbReference type="NCBI Taxonomy" id="544730"/>
    <lineage>
        <taxon>Eukaryota</taxon>
        <taxon>Viridiplantae</taxon>
        <taxon>Streptophyta</taxon>
        <taxon>Embryophyta</taxon>
        <taxon>Tracheophyta</taxon>
        <taxon>Spermatophyta</taxon>
        <taxon>Magnoliopsida</taxon>
        <taxon>Liliopsida</taxon>
        <taxon>Poales</taxon>
        <taxon>Cyperaceae</taxon>
        <taxon>Cyperoideae</taxon>
        <taxon>Cariceae</taxon>
        <taxon>Carex</taxon>
        <taxon>Carex subgen. Euthyceras</taxon>
    </lineage>
</organism>
<feature type="compositionally biased region" description="Polar residues" evidence="1">
    <location>
        <begin position="281"/>
        <end position="293"/>
    </location>
</feature>
<proteinExistence type="predicted"/>
<dbReference type="PANTHER" id="PTHR33700:SF4">
    <property type="entry name" value="MYB-LIKE PROTEIN X"/>
    <property type="match status" value="1"/>
</dbReference>
<keyword evidence="2" id="KW-0812">Transmembrane</keyword>
<reference evidence="3" key="1">
    <citation type="submission" date="2020-01" db="EMBL/GenBank/DDBJ databases">
        <title>Genome sequence of Kobresia littledalei, the first chromosome-level genome in the family Cyperaceae.</title>
        <authorList>
            <person name="Qu G."/>
        </authorList>
    </citation>
    <scope>NUCLEOTIDE SEQUENCE</scope>
    <source>
        <strain evidence="3">C.B.Clarke</strain>
        <tissue evidence="3">Leaf</tissue>
    </source>
</reference>
<protein>
    <submittedName>
        <fullName evidence="3">Uncharacterized protein</fullName>
    </submittedName>
</protein>
<evidence type="ECO:0000256" key="2">
    <source>
        <dbReference type="SAM" id="Phobius"/>
    </source>
</evidence>
<gene>
    <name evidence="3" type="ORF">FCM35_KLT15179</name>
</gene>
<keyword evidence="2" id="KW-1133">Transmembrane helix</keyword>
<dbReference type="Proteomes" id="UP000623129">
    <property type="component" value="Unassembled WGS sequence"/>
</dbReference>
<comment type="caution">
    <text evidence="3">The sequence shown here is derived from an EMBL/GenBank/DDBJ whole genome shotgun (WGS) entry which is preliminary data.</text>
</comment>
<feature type="region of interest" description="Disordered" evidence="1">
    <location>
        <begin position="281"/>
        <end position="322"/>
    </location>
</feature>
<evidence type="ECO:0000256" key="1">
    <source>
        <dbReference type="SAM" id="MobiDB-lite"/>
    </source>
</evidence>
<accession>A0A833QHK3</accession>
<name>A0A833QHK3_9POAL</name>
<dbReference type="AlphaFoldDB" id="A0A833QHK3"/>
<feature type="region of interest" description="Disordered" evidence="1">
    <location>
        <begin position="120"/>
        <end position="144"/>
    </location>
</feature>
<feature type="compositionally biased region" description="Basic and acidic residues" evidence="1">
    <location>
        <begin position="128"/>
        <end position="140"/>
    </location>
</feature>
<keyword evidence="4" id="KW-1185">Reference proteome</keyword>
<dbReference type="OrthoDB" id="1928179at2759"/>